<dbReference type="InterPro" id="IPR007110">
    <property type="entry name" value="Ig-like_dom"/>
</dbReference>
<dbReference type="AlphaFoldDB" id="A0A9D4JTE5"/>
<proteinExistence type="predicted"/>
<accession>A0A9D4JTE5</accession>
<dbReference type="Proteomes" id="UP000828390">
    <property type="component" value="Unassembled WGS sequence"/>
</dbReference>
<dbReference type="InterPro" id="IPR013783">
    <property type="entry name" value="Ig-like_fold"/>
</dbReference>
<evidence type="ECO:0000313" key="4">
    <source>
        <dbReference type="Proteomes" id="UP000828390"/>
    </source>
</evidence>
<organism evidence="3 4">
    <name type="scientific">Dreissena polymorpha</name>
    <name type="common">Zebra mussel</name>
    <name type="synonym">Mytilus polymorpha</name>
    <dbReference type="NCBI Taxonomy" id="45954"/>
    <lineage>
        <taxon>Eukaryota</taxon>
        <taxon>Metazoa</taxon>
        <taxon>Spiralia</taxon>
        <taxon>Lophotrochozoa</taxon>
        <taxon>Mollusca</taxon>
        <taxon>Bivalvia</taxon>
        <taxon>Autobranchia</taxon>
        <taxon>Heteroconchia</taxon>
        <taxon>Euheterodonta</taxon>
        <taxon>Imparidentia</taxon>
        <taxon>Neoheterodontei</taxon>
        <taxon>Myida</taxon>
        <taxon>Dreissenoidea</taxon>
        <taxon>Dreissenidae</taxon>
        <taxon>Dreissena</taxon>
    </lineage>
</organism>
<feature type="domain" description="Ig-like" evidence="2">
    <location>
        <begin position="3"/>
        <end position="83"/>
    </location>
</feature>
<dbReference type="EMBL" id="JAIWYP010000005">
    <property type="protein sequence ID" value="KAH3819517.1"/>
    <property type="molecule type" value="Genomic_DNA"/>
</dbReference>
<comment type="caution">
    <text evidence="3">The sequence shown here is derived from an EMBL/GenBank/DDBJ whole genome shotgun (WGS) entry which is preliminary data.</text>
</comment>
<dbReference type="InterPro" id="IPR013162">
    <property type="entry name" value="CD80_C2-set"/>
</dbReference>
<dbReference type="Pfam" id="PF08205">
    <property type="entry name" value="C2-set_2"/>
    <property type="match status" value="1"/>
</dbReference>
<reference evidence="3" key="2">
    <citation type="submission" date="2020-11" db="EMBL/GenBank/DDBJ databases">
        <authorList>
            <person name="McCartney M.A."/>
            <person name="Auch B."/>
            <person name="Kono T."/>
            <person name="Mallez S."/>
            <person name="Becker A."/>
            <person name="Gohl D.M."/>
            <person name="Silverstein K.A.T."/>
            <person name="Koren S."/>
            <person name="Bechman K.B."/>
            <person name="Herman A."/>
            <person name="Abrahante J.E."/>
            <person name="Garbe J."/>
        </authorList>
    </citation>
    <scope>NUCLEOTIDE SEQUENCE</scope>
    <source>
        <strain evidence="3">Duluth1</strain>
        <tissue evidence="3">Whole animal</tissue>
    </source>
</reference>
<dbReference type="InterPro" id="IPR036179">
    <property type="entry name" value="Ig-like_dom_sf"/>
</dbReference>
<sequence length="107" mass="11903">MTPNVDTSFPKSNETSIYTCITSTTKPATAIYWFENGRNITDMSSSTYDSNVSTSVLKYLPTVKHEGNLSCVAIYKYREHLISITKSANVVVQCSLPFLAIHFNSLP</sequence>
<dbReference type="Gene3D" id="2.60.40.10">
    <property type="entry name" value="Immunoglobulins"/>
    <property type="match status" value="1"/>
</dbReference>
<protein>
    <recommendedName>
        <fullName evidence="2">Ig-like domain-containing protein</fullName>
    </recommendedName>
</protein>
<gene>
    <name evidence="3" type="ORF">DPMN_121255</name>
</gene>
<dbReference type="SUPFAM" id="SSF48726">
    <property type="entry name" value="Immunoglobulin"/>
    <property type="match status" value="1"/>
</dbReference>
<keyword evidence="1" id="KW-1015">Disulfide bond</keyword>
<name>A0A9D4JTE5_DREPO</name>
<evidence type="ECO:0000313" key="3">
    <source>
        <dbReference type="EMBL" id="KAH3819517.1"/>
    </source>
</evidence>
<reference evidence="3" key="1">
    <citation type="journal article" date="2019" name="bioRxiv">
        <title>The Genome of the Zebra Mussel, Dreissena polymorpha: A Resource for Invasive Species Research.</title>
        <authorList>
            <person name="McCartney M.A."/>
            <person name="Auch B."/>
            <person name="Kono T."/>
            <person name="Mallez S."/>
            <person name="Zhang Y."/>
            <person name="Obille A."/>
            <person name="Becker A."/>
            <person name="Abrahante J.E."/>
            <person name="Garbe J."/>
            <person name="Badalamenti J.P."/>
            <person name="Herman A."/>
            <person name="Mangelson H."/>
            <person name="Liachko I."/>
            <person name="Sullivan S."/>
            <person name="Sone E.D."/>
            <person name="Koren S."/>
            <person name="Silverstein K.A.T."/>
            <person name="Beckman K.B."/>
            <person name="Gohl D.M."/>
        </authorList>
    </citation>
    <scope>NUCLEOTIDE SEQUENCE</scope>
    <source>
        <strain evidence="3">Duluth1</strain>
        <tissue evidence="3">Whole animal</tissue>
    </source>
</reference>
<evidence type="ECO:0000256" key="1">
    <source>
        <dbReference type="ARBA" id="ARBA00023157"/>
    </source>
</evidence>
<keyword evidence="4" id="KW-1185">Reference proteome</keyword>
<dbReference type="PROSITE" id="PS50835">
    <property type="entry name" value="IG_LIKE"/>
    <property type="match status" value="1"/>
</dbReference>
<evidence type="ECO:0000259" key="2">
    <source>
        <dbReference type="PROSITE" id="PS50835"/>
    </source>
</evidence>